<evidence type="ECO:0000313" key="5">
    <source>
        <dbReference type="Proteomes" id="UP000526184"/>
    </source>
</evidence>
<dbReference type="InterPro" id="IPR008640">
    <property type="entry name" value="Adhesin_Head_dom"/>
</dbReference>
<dbReference type="SUPFAM" id="SSF101967">
    <property type="entry name" value="Adhesin YadA, collagen-binding domain"/>
    <property type="match status" value="2"/>
</dbReference>
<name>A0A7Z0PEF0_9FUSO</name>
<keyword evidence="5" id="KW-1185">Reference proteome</keyword>
<dbReference type="Pfam" id="PF05658">
    <property type="entry name" value="YadA_head"/>
    <property type="match status" value="4"/>
</dbReference>
<keyword evidence="1" id="KW-1133">Transmembrane helix</keyword>
<reference evidence="4 5" key="1">
    <citation type="submission" date="2020-05" db="EMBL/GenBank/DDBJ databases">
        <title>Streptobacillus felis strain LHL191014123.</title>
        <authorList>
            <person name="Fawzy A."/>
            <person name="Rau J."/>
            <person name="Risse K."/>
            <person name="Schauerte N."/>
            <person name="Geiger C."/>
            <person name="Blom J."/>
            <person name="Imirzalioglu C."/>
            <person name="Falgenhauer J."/>
            <person name="Bach A."/>
            <person name="Herden C."/>
            <person name="Eisenberg T."/>
        </authorList>
    </citation>
    <scope>NUCLEOTIDE SEQUENCE [LARGE SCALE GENOMIC DNA]</scope>
    <source>
        <strain evidence="4 5">LHL191014123</strain>
    </source>
</reference>
<feature type="domain" description="Trimeric autotransporter adhesin YadA-like stalk" evidence="3">
    <location>
        <begin position="355"/>
        <end position="397"/>
    </location>
</feature>
<evidence type="ECO:0000259" key="2">
    <source>
        <dbReference type="Pfam" id="PF05658"/>
    </source>
</evidence>
<dbReference type="Pfam" id="PF05662">
    <property type="entry name" value="YadA_stalk"/>
    <property type="match status" value="2"/>
</dbReference>
<accession>A0A7Z0PEF0</accession>
<protein>
    <submittedName>
        <fullName evidence="4">Uncharacterized protein</fullName>
    </submittedName>
</protein>
<dbReference type="GO" id="GO:0019867">
    <property type="term" value="C:outer membrane"/>
    <property type="evidence" value="ECO:0007669"/>
    <property type="project" value="InterPro"/>
</dbReference>
<dbReference type="InterPro" id="IPR011049">
    <property type="entry name" value="Serralysin-like_metalloprot_C"/>
</dbReference>
<feature type="domain" description="Trimeric autotransporter adhesin YadA-like head" evidence="2">
    <location>
        <begin position="183"/>
        <end position="207"/>
    </location>
</feature>
<comment type="caution">
    <text evidence="4">The sequence shown here is derived from an EMBL/GenBank/DDBJ whole genome shotgun (WGS) entry which is preliminary data.</text>
</comment>
<evidence type="ECO:0000313" key="4">
    <source>
        <dbReference type="EMBL" id="NYV27744.1"/>
    </source>
</evidence>
<sequence length="1121" mass="115353">MKINELKRWLKRKVSIDSKTIIVFLITGLLALGGTISYSAFEGGTQKEYNTDPANKPTETILIDAGYNIPTGKTKLNKSLIIGGYYESAGSTTARQYNTIIGNTAKVYDVSHSLSLGGDIYGKPGENYQRSNIAIGNFTTVGDGVKSINQSIAIGAGDNPRPRNLLNESWEAVKKKNIYGAWAKGDQSIALGGNTVAYGDTSIAIGGDDINKAIEKTVTYTDVDGNVVEGATLKDAFKNFTGIELTPGYKFTGYTPTTANTMAISIGTQAQAEDLGIAIGLRARAEKINTMAIGSGATANLDNSVAIGPGSSTDRPGTKQETYEYNGVTYNWAGGEKIVSGDIVSFGKIGYERQLKNVAAGEVSETSTDAINGSQLNEVIKKLSNTTLTYFHTNNNDPNQAVGNPVTNNGTIDSKAGALGNNSITAGYYANTSEDALRAIAIGEKSFSGGIASVSLGANARSEGLSSIALGATANSTGDESTALGSGANSIGNNSTALGNSSVATIDSSVSLGSYSSTDAAVATNEAIVGPLTYNGFAGNNPHSVVSIGNKNEGITRQLQNVAAGQISKTSTDAINGSQLYATNNALGNLTTATKTILGGNATITPSGDNAGEITMTNIGDTGKDNIHDAIKATKVEITANEGEEANSTTGNVTLTSKEGKDGNTIYDIKLADKVTLGSGDKAVTVDGTTGTIGGLSNKTFNPTNITSGQAATEDQLKSLHDSINTNISNYGFNVTSGKEGSGTTSGTVSVSKVSKDETVTLKAGDNLDIKQDGKNFTYSLSKDITGINSIELKGETGKDGVTIKGPDGQDGLDGKLGISGKDGKDAVSLSGKDGVGTIGLKGADGKSADIQVSNGKDGLDGLNPNGKTRIVYEPKDSEGNPILDKDGAPVKEEVATLNDGLKFAGDNGDSEDNIIKKALNEKLEIVGGADKDKLSDNNIGVNAKDGKLEVKLSKELKDLTSAEFKDADGNTTVINPTGITLTPSEAGKNPVTLSNTGLDNGGNQITNVASGGNVETNAANIGDVKKLSTKITANEGEEANSTTGNVTLTSKEGKDGNTIYDIKLADKVTLGSGDKAVTVDGTTGTIGGLSNKTFNPTNITSGQAATEDQLKSLHDSINTN</sequence>
<dbReference type="EMBL" id="JABMKT010000010">
    <property type="protein sequence ID" value="NYV27744.1"/>
    <property type="molecule type" value="Genomic_DNA"/>
</dbReference>
<organism evidence="4 5">
    <name type="scientific">Streptobacillus felis</name>
    <dbReference type="NCBI Taxonomy" id="1384509"/>
    <lineage>
        <taxon>Bacteria</taxon>
        <taxon>Fusobacteriati</taxon>
        <taxon>Fusobacteriota</taxon>
        <taxon>Fusobacteriia</taxon>
        <taxon>Fusobacteriales</taxon>
        <taxon>Leptotrichiaceae</taxon>
        <taxon>Streptobacillus</taxon>
    </lineage>
</organism>
<feature type="transmembrane region" description="Helical" evidence="1">
    <location>
        <begin position="21"/>
        <end position="41"/>
    </location>
</feature>
<feature type="domain" description="Trimeric autotransporter adhesin YadA-like stalk" evidence="3">
    <location>
        <begin position="558"/>
        <end position="597"/>
    </location>
</feature>
<feature type="non-terminal residue" evidence="4">
    <location>
        <position position="1121"/>
    </location>
</feature>
<dbReference type="Proteomes" id="UP000526184">
    <property type="component" value="Unassembled WGS sequence"/>
</dbReference>
<dbReference type="Gene3D" id="2.20.70.140">
    <property type="match status" value="1"/>
</dbReference>
<evidence type="ECO:0000259" key="3">
    <source>
        <dbReference type="Pfam" id="PF05662"/>
    </source>
</evidence>
<dbReference type="CDD" id="cd12820">
    <property type="entry name" value="LbR_YadA-like"/>
    <property type="match status" value="1"/>
</dbReference>
<dbReference type="Gene3D" id="1.20.5.170">
    <property type="match status" value="2"/>
</dbReference>
<dbReference type="AlphaFoldDB" id="A0A7Z0PEF0"/>
<keyword evidence="1" id="KW-0812">Transmembrane</keyword>
<feature type="domain" description="Trimeric autotransporter adhesin YadA-like head" evidence="2">
    <location>
        <begin position="463"/>
        <end position="488"/>
    </location>
</feature>
<feature type="domain" description="Trimeric autotransporter adhesin YadA-like head" evidence="2">
    <location>
        <begin position="285"/>
        <end position="311"/>
    </location>
</feature>
<proteinExistence type="predicted"/>
<gene>
    <name evidence="4" type="ORF">HP397_02735</name>
</gene>
<feature type="domain" description="Trimeric autotransporter adhesin YadA-like head" evidence="2">
    <location>
        <begin position="491"/>
        <end position="516"/>
    </location>
</feature>
<evidence type="ECO:0000256" key="1">
    <source>
        <dbReference type="SAM" id="Phobius"/>
    </source>
</evidence>
<dbReference type="InterPro" id="IPR008635">
    <property type="entry name" value="Coiled_stalk_dom"/>
</dbReference>
<keyword evidence="1" id="KW-0472">Membrane</keyword>
<dbReference type="Gene3D" id="2.150.10.10">
    <property type="entry name" value="Serralysin-like metalloprotease, C-terminal"/>
    <property type="match status" value="3"/>
</dbReference>